<protein>
    <submittedName>
        <fullName evidence="2">Uncharacterized protein</fullName>
    </submittedName>
</protein>
<accession>A0AAX4HMW1</accession>
<name>A0AAX4HMW1_9BACT</name>
<evidence type="ECO:0000313" key="3">
    <source>
        <dbReference type="Proteomes" id="UP001324634"/>
    </source>
</evidence>
<gene>
    <name evidence="2" type="ORF">SOO65_17470</name>
</gene>
<dbReference type="EMBL" id="CP139487">
    <property type="protein sequence ID" value="WPU64487.1"/>
    <property type="molecule type" value="Genomic_DNA"/>
</dbReference>
<dbReference type="AlphaFoldDB" id="A0AAX4HMW1"/>
<dbReference type="RefSeq" id="WP_321393375.1">
    <property type="nucleotide sequence ID" value="NZ_CP139487.1"/>
</dbReference>
<keyword evidence="3" id="KW-1185">Reference proteome</keyword>
<feature type="signal peptide" evidence="1">
    <location>
        <begin position="1"/>
        <end position="20"/>
    </location>
</feature>
<organism evidence="2 3">
    <name type="scientific">Peredibacter starrii</name>
    <dbReference type="NCBI Taxonomy" id="28202"/>
    <lineage>
        <taxon>Bacteria</taxon>
        <taxon>Pseudomonadati</taxon>
        <taxon>Bdellovibrionota</taxon>
        <taxon>Bacteriovoracia</taxon>
        <taxon>Bacteriovoracales</taxon>
        <taxon>Bacteriovoracaceae</taxon>
        <taxon>Peredibacter</taxon>
    </lineage>
</organism>
<sequence>MSMKTLSLILTFILPLSAFAAPADIYKSLGLTQGKVEVIKDADDNCSDGPFRFVGKEGSEVLMVGPTITFHQPTKEKLNSVKADAETCAEDVESKLLGNRLLMKTTVHSCPKDQKKLEHVSEELLEVNKDQIKYTKKDNLRKIECILKWSANDKE</sequence>
<proteinExistence type="predicted"/>
<dbReference type="Proteomes" id="UP001324634">
    <property type="component" value="Chromosome"/>
</dbReference>
<evidence type="ECO:0000313" key="2">
    <source>
        <dbReference type="EMBL" id="WPU64487.1"/>
    </source>
</evidence>
<dbReference type="KEGG" id="psti:SOO65_17470"/>
<evidence type="ECO:0000256" key="1">
    <source>
        <dbReference type="SAM" id="SignalP"/>
    </source>
</evidence>
<reference evidence="2 3" key="1">
    <citation type="submission" date="2023-11" db="EMBL/GenBank/DDBJ databases">
        <title>Peredibacter starrii A3.12.</title>
        <authorList>
            <person name="Mitchell R.J."/>
        </authorList>
    </citation>
    <scope>NUCLEOTIDE SEQUENCE [LARGE SCALE GENOMIC DNA]</scope>
    <source>
        <strain evidence="2 3">A3.12</strain>
    </source>
</reference>
<keyword evidence="1" id="KW-0732">Signal</keyword>
<feature type="chain" id="PRO_5043466694" evidence="1">
    <location>
        <begin position="21"/>
        <end position="155"/>
    </location>
</feature>